<sequence length="193" mass="21840">MLNREIADKTFFPQVLSASEVTSQESSQFHFIKWIMWKGILTPTVTQDANGPCSLLAIVNVLLLKRQIHIVPGTERVTSDELIQLIGHFIFDNKPKNIGDAAENYEQNLSDMLAILPKLQSGIDVNVKFTSVSDFEFTPELALFDLVQIKLFHGWVIDREQLEEVKAVGKRSYNQLVEMIISSECGDKQDCLN</sequence>
<evidence type="ECO:0000313" key="4">
    <source>
        <dbReference type="EMBL" id="KAK2702623.1"/>
    </source>
</evidence>
<gene>
    <name evidence="4" type="ORF">QYM36_018765</name>
</gene>
<dbReference type="Pfam" id="PF04424">
    <property type="entry name" value="MINDY_DUB"/>
    <property type="match status" value="1"/>
</dbReference>
<dbReference type="PANTHER" id="PTHR18063:SF6">
    <property type="entry name" value="UBIQUITIN CARBOXYL-TERMINAL HYDROLASE"/>
    <property type="match status" value="1"/>
</dbReference>
<dbReference type="GO" id="GO:0036435">
    <property type="term" value="F:K48-linked polyubiquitin modification-dependent protein binding"/>
    <property type="evidence" value="ECO:0007669"/>
    <property type="project" value="UniProtKB-UniRule"/>
</dbReference>
<dbReference type="InterPro" id="IPR033979">
    <property type="entry name" value="MINDY_domain"/>
</dbReference>
<evidence type="ECO:0000256" key="1">
    <source>
        <dbReference type="ARBA" id="ARBA00006616"/>
    </source>
</evidence>
<evidence type="ECO:0000259" key="3">
    <source>
        <dbReference type="Pfam" id="PF04424"/>
    </source>
</evidence>
<dbReference type="AlphaFoldDB" id="A0AA88H1X6"/>
<comment type="similarity">
    <text evidence="1 2">Belongs to the MINDY deubiquitinase family. FAM63 subfamily.</text>
</comment>
<keyword evidence="2" id="KW-0833">Ubl conjugation pathway</keyword>
<keyword evidence="2" id="KW-0378">Hydrolase</keyword>
<name>A0AA88H1X6_ARTSF</name>
<reference evidence="4" key="1">
    <citation type="submission" date="2023-07" db="EMBL/GenBank/DDBJ databases">
        <title>Chromosome-level genome assembly of Artemia franciscana.</title>
        <authorList>
            <person name="Jo E."/>
        </authorList>
    </citation>
    <scope>NUCLEOTIDE SEQUENCE</scope>
    <source>
        <tissue evidence="4">Whole body</tissue>
    </source>
</reference>
<keyword evidence="5" id="KW-1185">Reference proteome</keyword>
<dbReference type="EMBL" id="JAVRJZ010000220">
    <property type="protein sequence ID" value="KAK2702623.1"/>
    <property type="molecule type" value="Genomic_DNA"/>
</dbReference>
<dbReference type="GO" id="GO:0140934">
    <property type="term" value="F:histone deubiquitinase activity"/>
    <property type="evidence" value="ECO:0007669"/>
    <property type="project" value="UniProtKB-UniRule"/>
</dbReference>
<keyword evidence="2" id="KW-0645">Protease</keyword>
<proteinExistence type="inferred from homology"/>
<accession>A0AA88H1X6</accession>
<dbReference type="GO" id="GO:0005829">
    <property type="term" value="C:cytosol"/>
    <property type="evidence" value="ECO:0007669"/>
    <property type="project" value="TreeGrafter"/>
</dbReference>
<feature type="domain" description="MINDY deubiquitinase" evidence="3">
    <location>
        <begin position="30"/>
        <end position="185"/>
    </location>
</feature>
<dbReference type="GO" id="GO:0016807">
    <property type="term" value="F:cysteine-type carboxypeptidase activity"/>
    <property type="evidence" value="ECO:0007669"/>
    <property type="project" value="TreeGrafter"/>
</dbReference>
<evidence type="ECO:0000256" key="2">
    <source>
        <dbReference type="RuleBase" id="RU367139"/>
    </source>
</evidence>
<evidence type="ECO:0000313" key="5">
    <source>
        <dbReference type="Proteomes" id="UP001187531"/>
    </source>
</evidence>
<comment type="function">
    <text evidence="2">Hydrolase that can specifically remove 'Lys-48'-linked conjugated ubiquitin from proteins. Has exodeubiquitinase activity and has a preference for long polyubiquitin chains. May play a regulatory role at the level of protein turnover.</text>
</comment>
<dbReference type="EC" id="3.4.19.12" evidence="2"/>
<dbReference type="GO" id="GO:1990380">
    <property type="term" value="F:K48-linked deubiquitinase activity"/>
    <property type="evidence" value="ECO:0007669"/>
    <property type="project" value="UniProtKB-UniRule"/>
</dbReference>
<keyword evidence="2" id="KW-0788">Thiol protease</keyword>
<dbReference type="GO" id="GO:0004843">
    <property type="term" value="F:cysteine-type deubiquitinase activity"/>
    <property type="evidence" value="ECO:0007669"/>
    <property type="project" value="UniProtKB-UniRule"/>
</dbReference>
<feature type="non-terminal residue" evidence="4">
    <location>
        <position position="193"/>
    </location>
</feature>
<protein>
    <recommendedName>
        <fullName evidence="2">Ubiquitin carboxyl-terminal hydrolase</fullName>
        <ecNumber evidence="2">3.4.19.12</ecNumber>
    </recommendedName>
</protein>
<dbReference type="PANTHER" id="PTHR18063">
    <property type="entry name" value="NF-E2 INDUCIBLE PROTEIN"/>
    <property type="match status" value="1"/>
</dbReference>
<dbReference type="GO" id="GO:0071944">
    <property type="term" value="C:cell periphery"/>
    <property type="evidence" value="ECO:0007669"/>
    <property type="project" value="TreeGrafter"/>
</dbReference>
<dbReference type="GO" id="GO:0006508">
    <property type="term" value="P:proteolysis"/>
    <property type="evidence" value="ECO:0007669"/>
    <property type="project" value="UniProtKB-KW"/>
</dbReference>
<dbReference type="GO" id="GO:0071108">
    <property type="term" value="P:protein K48-linked deubiquitination"/>
    <property type="evidence" value="ECO:0007669"/>
    <property type="project" value="TreeGrafter"/>
</dbReference>
<dbReference type="Proteomes" id="UP001187531">
    <property type="component" value="Unassembled WGS sequence"/>
</dbReference>
<organism evidence="4 5">
    <name type="scientific">Artemia franciscana</name>
    <name type="common">Brine shrimp</name>
    <name type="synonym">Artemia sanfranciscana</name>
    <dbReference type="NCBI Taxonomy" id="6661"/>
    <lineage>
        <taxon>Eukaryota</taxon>
        <taxon>Metazoa</taxon>
        <taxon>Ecdysozoa</taxon>
        <taxon>Arthropoda</taxon>
        <taxon>Crustacea</taxon>
        <taxon>Branchiopoda</taxon>
        <taxon>Anostraca</taxon>
        <taxon>Artemiidae</taxon>
        <taxon>Artemia</taxon>
    </lineage>
</organism>
<comment type="catalytic activity">
    <reaction evidence="2">
        <text>Thiol-dependent hydrolysis of ester, thioester, amide, peptide and isopeptide bonds formed by the C-terminal Gly of ubiquitin (a 76-residue protein attached to proteins as an intracellular targeting signal).</text>
        <dbReference type="EC" id="3.4.19.12"/>
    </reaction>
</comment>
<comment type="caution">
    <text evidence="4">The sequence shown here is derived from an EMBL/GenBank/DDBJ whole genome shotgun (WGS) entry which is preliminary data.</text>
</comment>
<dbReference type="InterPro" id="IPR007518">
    <property type="entry name" value="MINDY"/>
</dbReference>